<protein>
    <submittedName>
        <fullName evidence="3">PH domain-containing protein</fullName>
    </submittedName>
</protein>
<dbReference type="Pfam" id="PF03703">
    <property type="entry name" value="bPH_2"/>
    <property type="match status" value="3"/>
</dbReference>
<dbReference type="RefSeq" id="WP_211422865.1">
    <property type="nucleotide sequence ID" value="NZ_CP072642.1"/>
</dbReference>
<dbReference type="EMBL" id="CP072642">
    <property type="protein sequence ID" value="QUV94583.1"/>
    <property type="molecule type" value="Genomic_DNA"/>
</dbReference>
<feature type="transmembrane region" description="Helical" evidence="1">
    <location>
        <begin position="179"/>
        <end position="203"/>
    </location>
</feature>
<keyword evidence="1" id="KW-0472">Membrane</keyword>
<evidence type="ECO:0000256" key="1">
    <source>
        <dbReference type="SAM" id="Phobius"/>
    </source>
</evidence>
<dbReference type="Proteomes" id="UP000677668">
    <property type="component" value="Chromosome 1"/>
</dbReference>
<dbReference type="PANTHER" id="PTHR34473:SF2">
    <property type="entry name" value="UPF0699 TRANSMEMBRANE PROTEIN YDBT"/>
    <property type="match status" value="1"/>
</dbReference>
<feature type="transmembrane region" description="Helical" evidence="1">
    <location>
        <begin position="395"/>
        <end position="413"/>
    </location>
</feature>
<keyword evidence="4" id="KW-1185">Reference proteome</keyword>
<evidence type="ECO:0000259" key="2">
    <source>
        <dbReference type="Pfam" id="PF03703"/>
    </source>
</evidence>
<dbReference type="PIRSF" id="PIRSF026631">
    <property type="entry name" value="UCP026631"/>
    <property type="match status" value="1"/>
</dbReference>
<dbReference type="PANTHER" id="PTHR34473">
    <property type="entry name" value="UPF0699 TRANSMEMBRANE PROTEIN YDBS"/>
    <property type="match status" value="1"/>
</dbReference>
<feature type="transmembrane region" description="Helical" evidence="1">
    <location>
        <begin position="20"/>
        <end position="40"/>
    </location>
</feature>
<evidence type="ECO:0000313" key="3">
    <source>
        <dbReference type="EMBL" id="QUV94583.1"/>
    </source>
</evidence>
<accession>A0ABX8B0T7</accession>
<keyword evidence="1" id="KW-0812">Transmembrane</keyword>
<reference evidence="3 4" key="1">
    <citation type="submission" date="2021-03" db="EMBL/GenBank/DDBJ databases">
        <title>Genomic and phenotypic characterization of Chloracidobacterium isolates provides evidence for multiple species.</title>
        <authorList>
            <person name="Saini M.K."/>
            <person name="Costas A.M.G."/>
            <person name="Tank M."/>
            <person name="Bryant D.A."/>
        </authorList>
    </citation>
    <scope>NUCLEOTIDE SEQUENCE [LARGE SCALE GENOMIC DNA]</scope>
    <source>
        <strain evidence="3 4">N</strain>
    </source>
</reference>
<feature type="transmembrane region" description="Helical" evidence="1">
    <location>
        <begin position="46"/>
        <end position="67"/>
    </location>
</feature>
<evidence type="ECO:0000313" key="4">
    <source>
        <dbReference type="Proteomes" id="UP000677668"/>
    </source>
</evidence>
<feature type="domain" description="YdbS-like PH" evidence="2">
    <location>
        <begin position="264"/>
        <end position="345"/>
    </location>
</feature>
<proteinExistence type="predicted"/>
<gene>
    <name evidence="3" type="ORF">J8C05_03830</name>
</gene>
<feature type="domain" description="YdbS-like PH" evidence="2">
    <location>
        <begin position="66"/>
        <end position="143"/>
    </location>
</feature>
<feature type="transmembrane region" description="Helical" evidence="1">
    <location>
        <begin position="232"/>
        <end position="259"/>
    </location>
</feature>
<sequence>MSTEAAYRLPLAGRLHPWTLVFGLFAVARQMLIPLLYWVVSGFSVFGTLLVLMFGIPSLLLVVARYWTFRYRVEEGELIVEQGILRHQERHIPLANIQEIRLEQNLIQRQLGIARADIETSTGGGVEASLALLSVHDIARLRRCVFEHRGEGAPDGGTPRSEAPAVAEVPLVRLGWPELLIAGLTSNGIFTLFLILGALLRFAEEWLPEAGRRALLRGIEATVRALGGQSTAMMLATLFLSITFLVLLSVAASGVMAVVRFYDFQLTEQGTALRRTYGLLTRHISSLSPARIQLLAIEQTPLRRLFGWASLRVDVAGVAYERQEEQQGRGVLVPLIRPAAAEALLARFMPGCVMAPGAWRKVSPLAVRRGILRRSVWLVGLTAAALWWWSWPYGLWPLLVGLPVIGLVSWLDYRARAYLPGARYWFVRQGWAGHAVYAVPVNNIQAVVVAQTPFDLRLGLATLILDTAGQTPVIIRDLPVAEACALGQQVARQVEGTSGRQAAGF</sequence>
<dbReference type="InterPro" id="IPR014529">
    <property type="entry name" value="UCP026631"/>
</dbReference>
<organism evidence="3 4">
    <name type="scientific">Chloracidobacterium sp. N</name>
    <dbReference type="NCBI Taxonomy" id="2821540"/>
    <lineage>
        <taxon>Bacteria</taxon>
        <taxon>Pseudomonadati</taxon>
        <taxon>Acidobacteriota</taxon>
        <taxon>Terriglobia</taxon>
        <taxon>Terriglobales</taxon>
        <taxon>Acidobacteriaceae</taxon>
        <taxon>Chloracidobacterium</taxon>
        <taxon>Chloracidobacterium aggregatum</taxon>
    </lineage>
</organism>
<feature type="transmembrane region" description="Helical" evidence="1">
    <location>
        <begin position="371"/>
        <end position="389"/>
    </location>
</feature>
<name>A0ABX8B0T7_9BACT</name>
<keyword evidence="1" id="KW-1133">Transmembrane helix</keyword>
<dbReference type="InterPro" id="IPR005182">
    <property type="entry name" value="YdbS-like_PH"/>
</dbReference>
<feature type="domain" description="YdbS-like PH" evidence="2">
    <location>
        <begin position="426"/>
        <end position="483"/>
    </location>
</feature>